<evidence type="ECO:0000313" key="5">
    <source>
        <dbReference type="EMBL" id="MBB5020427.1"/>
    </source>
</evidence>
<dbReference type="InterPro" id="IPR025392">
    <property type="entry name" value="DUF4124"/>
</dbReference>
<dbReference type="Pfam" id="PF00462">
    <property type="entry name" value="Glutaredoxin"/>
    <property type="match status" value="1"/>
</dbReference>
<evidence type="ECO:0000256" key="2">
    <source>
        <dbReference type="SAM" id="SignalP"/>
    </source>
</evidence>
<dbReference type="Gene3D" id="3.40.30.10">
    <property type="entry name" value="Glutaredoxin"/>
    <property type="match status" value="1"/>
</dbReference>
<dbReference type="InterPro" id="IPR002109">
    <property type="entry name" value="Glutaredoxin"/>
</dbReference>
<dbReference type="AlphaFoldDB" id="A0A840MT86"/>
<feature type="chain" id="PRO_5032370486" evidence="2">
    <location>
        <begin position="21"/>
        <end position="179"/>
    </location>
</feature>
<sequence length="179" mass="19064">MFRHSLIALMLLSLAGGVVAGQVYTWTDPATGKTVFSDQPPPPHIKGQQKDFKGSTIQTSVQGYAMQEAIRKNPVTLFSSDCGDVCTNARQLLIKRGIPYTLKNPGTQQAYMDELKKLSGSDQVPVLIVGSKATNGFEASSWHSALDAAGYPKAESPAMANKPKETVATPPSKTGDGNP</sequence>
<protein>
    <submittedName>
        <fullName evidence="5">Glutaredoxin</fullName>
    </submittedName>
</protein>
<organism evidence="5 6">
    <name type="scientific">Chitinivorax tropicus</name>
    <dbReference type="NCBI Taxonomy" id="714531"/>
    <lineage>
        <taxon>Bacteria</taxon>
        <taxon>Pseudomonadati</taxon>
        <taxon>Pseudomonadota</taxon>
        <taxon>Betaproteobacteria</taxon>
        <taxon>Chitinivorax</taxon>
    </lineage>
</organism>
<evidence type="ECO:0000313" key="6">
    <source>
        <dbReference type="Proteomes" id="UP000575898"/>
    </source>
</evidence>
<dbReference type="Pfam" id="PF13511">
    <property type="entry name" value="DUF4124"/>
    <property type="match status" value="1"/>
</dbReference>
<feature type="compositionally biased region" description="Polar residues" evidence="1">
    <location>
        <begin position="169"/>
        <end position="179"/>
    </location>
</feature>
<keyword evidence="2" id="KW-0732">Signal</keyword>
<evidence type="ECO:0000259" key="4">
    <source>
        <dbReference type="Pfam" id="PF13511"/>
    </source>
</evidence>
<dbReference type="EMBL" id="JACHHY010000034">
    <property type="protein sequence ID" value="MBB5020427.1"/>
    <property type="molecule type" value="Genomic_DNA"/>
</dbReference>
<accession>A0A840MT86</accession>
<reference evidence="5 6" key="1">
    <citation type="submission" date="2020-08" db="EMBL/GenBank/DDBJ databases">
        <title>Genomic Encyclopedia of Type Strains, Phase IV (KMG-IV): sequencing the most valuable type-strain genomes for metagenomic binning, comparative biology and taxonomic classification.</title>
        <authorList>
            <person name="Goeker M."/>
        </authorList>
    </citation>
    <scope>NUCLEOTIDE SEQUENCE [LARGE SCALE GENOMIC DNA]</scope>
    <source>
        <strain evidence="5 6">DSM 27165</strain>
    </source>
</reference>
<feature type="domain" description="DUF4124" evidence="4">
    <location>
        <begin position="11"/>
        <end position="49"/>
    </location>
</feature>
<feature type="signal peptide" evidence="2">
    <location>
        <begin position="1"/>
        <end position="20"/>
    </location>
</feature>
<dbReference type="SUPFAM" id="SSF52833">
    <property type="entry name" value="Thioredoxin-like"/>
    <property type="match status" value="1"/>
</dbReference>
<proteinExistence type="predicted"/>
<dbReference type="RefSeq" id="WP_184041822.1">
    <property type="nucleotide sequence ID" value="NZ_JACHHY010000034.1"/>
</dbReference>
<dbReference type="InterPro" id="IPR036249">
    <property type="entry name" value="Thioredoxin-like_sf"/>
</dbReference>
<name>A0A840MT86_9PROT</name>
<dbReference type="CDD" id="cd02976">
    <property type="entry name" value="NrdH"/>
    <property type="match status" value="1"/>
</dbReference>
<comment type="caution">
    <text evidence="5">The sequence shown here is derived from an EMBL/GenBank/DDBJ whole genome shotgun (WGS) entry which is preliminary data.</text>
</comment>
<dbReference type="PROSITE" id="PS51354">
    <property type="entry name" value="GLUTAREDOXIN_2"/>
    <property type="match status" value="1"/>
</dbReference>
<evidence type="ECO:0000259" key="3">
    <source>
        <dbReference type="Pfam" id="PF00462"/>
    </source>
</evidence>
<evidence type="ECO:0000256" key="1">
    <source>
        <dbReference type="SAM" id="MobiDB-lite"/>
    </source>
</evidence>
<feature type="domain" description="Glutaredoxin" evidence="3">
    <location>
        <begin position="76"/>
        <end position="132"/>
    </location>
</feature>
<keyword evidence="6" id="KW-1185">Reference proteome</keyword>
<feature type="region of interest" description="Disordered" evidence="1">
    <location>
        <begin position="152"/>
        <end position="179"/>
    </location>
</feature>
<dbReference type="Proteomes" id="UP000575898">
    <property type="component" value="Unassembled WGS sequence"/>
</dbReference>
<gene>
    <name evidence="5" type="ORF">HNQ59_003746</name>
</gene>